<dbReference type="PANTHER" id="PTHR43715:SF1">
    <property type="entry name" value="GDP-MANNOSE 4,6 DEHYDRATASE"/>
    <property type="match status" value="1"/>
</dbReference>
<evidence type="ECO:0000256" key="1">
    <source>
        <dbReference type="ARBA" id="ARBA00001937"/>
    </source>
</evidence>
<name>A0A5N6X581_9EURO</name>
<comment type="similarity">
    <text evidence="2">Belongs to the NAD(P)-dependent epimerase/dehydratase family. GDP-mannose 4,6-dehydratase subfamily.</text>
</comment>
<proteinExistence type="inferred from homology"/>
<dbReference type="HAMAP" id="MF_00955">
    <property type="entry name" value="GDP_Man_dehydratase"/>
    <property type="match status" value="1"/>
</dbReference>
<sequence>MTIINIDFENRPKVAFITGISGQDGSYLTELLLDKGYRVHGLIRPSSQRREALSRPLRDGVTLHFGDLSDLGRLLQILREIPIIDEIYHLAAQSHVGVSFETPLLTSDANALGSLRLLEAVRILGLGKTTRIYSATTSELYGTDFPAPQTEETPFHPVSPYAVAKQFQFWTTVNFREAYGFHASNGITFNHESPRRGTTFVTRKITTQVALIACGLSDGFELGNLNAVRDWGHAKDYMHGAWLMLQQPTGGDFILATGEAYSVRQFVSAAFRAIGIQIQWSGKDINEVGTDIATSKVLVKVNPKFFRTLENENLLGSPRKAEKILGWKRTYSFEALVEEMVLSDIKLVRQGRIFSNTNLDWLVVGGSDIASNSSEGSPGPI</sequence>
<keyword evidence="7" id="KW-1185">Reference proteome</keyword>
<evidence type="ECO:0000256" key="3">
    <source>
        <dbReference type="ARBA" id="ARBA00011989"/>
    </source>
</evidence>
<evidence type="ECO:0000259" key="5">
    <source>
        <dbReference type="Pfam" id="PF16363"/>
    </source>
</evidence>
<dbReference type="AlphaFoldDB" id="A0A5N6X581"/>
<keyword evidence="4" id="KW-0456">Lyase</keyword>
<dbReference type="EC" id="4.2.1.47" evidence="3"/>
<evidence type="ECO:0000256" key="4">
    <source>
        <dbReference type="ARBA" id="ARBA00023239"/>
    </source>
</evidence>
<dbReference type="InterPro" id="IPR006368">
    <property type="entry name" value="GDP_Man_deHydtase"/>
</dbReference>
<evidence type="ECO:0000313" key="6">
    <source>
        <dbReference type="EMBL" id="KAE8327998.1"/>
    </source>
</evidence>
<dbReference type="SUPFAM" id="SSF51735">
    <property type="entry name" value="NAD(P)-binding Rossmann-fold domains"/>
    <property type="match status" value="1"/>
</dbReference>
<dbReference type="GO" id="GO:0042351">
    <property type="term" value="P:'de novo' GDP-L-fucose biosynthetic process"/>
    <property type="evidence" value="ECO:0007669"/>
    <property type="project" value="TreeGrafter"/>
</dbReference>
<dbReference type="Gene3D" id="3.40.50.720">
    <property type="entry name" value="NAD(P)-binding Rossmann-like Domain"/>
    <property type="match status" value="1"/>
</dbReference>
<dbReference type="EMBL" id="ML741788">
    <property type="protein sequence ID" value="KAE8327998.1"/>
    <property type="molecule type" value="Genomic_DNA"/>
</dbReference>
<accession>A0A5N6X581</accession>
<dbReference type="PANTHER" id="PTHR43715">
    <property type="entry name" value="GDP-MANNOSE 4,6-DEHYDRATASE"/>
    <property type="match status" value="1"/>
</dbReference>
<feature type="domain" description="NAD(P)-binding" evidence="5">
    <location>
        <begin position="16"/>
        <end position="340"/>
    </location>
</feature>
<dbReference type="InterPro" id="IPR016040">
    <property type="entry name" value="NAD(P)-bd_dom"/>
</dbReference>
<evidence type="ECO:0000256" key="2">
    <source>
        <dbReference type="ARBA" id="ARBA00009263"/>
    </source>
</evidence>
<dbReference type="FunFam" id="3.40.50.720:FF:000924">
    <property type="entry name" value="GDP-mannose 4,6 dehydratase"/>
    <property type="match status" value="1"/>
</dbReference>
<reference evidence="7" key="1">
    <citation type="submission" date="2019-04" db="EMBL/GenBank/DDBJ databases">
        <title>Friends and foes A comparative genomics studyof 23 Aspergillus species from section Flavi.</title>
        <authorList>
            <consortium name="DOE Joint Genome Institute"/>
            <person name="Kjaerbolling I."/>
            <person name="Vesth T."/>
            <person name="Frisvad J.C."/>
            <person name="Nybo J.L."/>
            <person name="Theobald S."/>
            <person name="Kildgaard S."/>
            <person name="Isbrandt T."/>
            <person name="Kuo A."/>
            <person name="Sato A."/>
            <person name="Lyhne E.K."/>
            <person name="Kogle M.E."/>
            <person name="Wiebenga A."/>
            <person name="Kun R.S."/>
            <person name="Lubbers R.J."/>
            <person name="Makela M.R."/>
            <person name="Barry K."/>
            <person name="Chovatia M."/>
            <person name="Clum A."/>
            <person name="Daum C."/>
            <person name="Haridas S."/>
            <person name="He G."/>
            <person name="LaButti K."/>
            <person name="Lipzen A."/>
            <person name="Mondo S."/>
            <person name="Riley R."/>
            <person name="Salamov A."/>
            <person name="Simmons B.A."/>
            <person name="Magnuson J.K."/>
            <person name="Henrissat B."/>
            <person name="Mortensen U.H."/>
            <person name="Larsen T.O."/>
            <person name="Devries R.P."/>
            <person name="Grigoriev I.V."/>
            <person name="Machida M."/>
            <person name="Baker S.E."/>
            <person name="Andersen M.R."/>
        </authorList>
    </citation>
    <scope>NUCLEOTIDE SEQUENCE [LARGE SCALE GENOMIC DNA]</scope>
    <source>
        <strain evidence="7">CBS 130017</strain>
    </source>
</reference>
<comment type="cofactor">
    <cofactor evidence="1">
        <name>NADP(+)</name>
        <dbReference type="ChEBI" id="CHEBI:58349"/>
    </cofactor>
</comment>
<organism evidence="6 7">
    <name type="scientific">Aspergillus sergii</name>
    <dbReference type="NCBI Taxonomy" id="1034303"/>
    <lineage>
        <taxon>Eukaryota</taxon>
        <taxon>Fungi</taxon>
        <taxon>Dikarya</taxon>
        <taxon>Ascomycota</taxon>
        <taxon>Pezizomycotina</taxon>
        <taxon>Eurotiomycetes</taxon>
        <taxon>Eurotiomycetidae</taxon>
        <taxon>Eurotiales</taxon>
        <taxon>Aspergillaceae</taxon>
        <taxon>Aspergillus</taxon>
        <taxon>Aspergillus subgen. Circumdati</taxon>
    </lineage>
</organism>
<dbReference type="GO" id="GO:0008446">
    <property type="term" value="F:GDP-mannose 4,6-dehydratase activity"/>
    <property type="evidence" value="ECO:0007669"/>
    <property type="project" value="UniProtKB-EC"/>
</dbReference>
<dbReference type="Pfam" id="PF16363">
    <property type="entry name" value="GDP_Man_Dehyd"/>
    <property type="match status" value="1"/>
</dbReference>
<evidence type="ECO:0000313" key="7">
    <source>
        <dbReference type="Proteomes" id="UP000325945"/>
    </source>
</evidence>
<dbReference type="InterPro" id="IPR036291">
    <property type="entry name" value="NAD(P)-bd_dom_sf"/>
</dbReference>
<dbReference type="CDD" id="cd05260">
    <property type="entry name" value="GDP_MD_SDR_e"/>
    <property type="match status" value="1"/>
</dbReference>
<dbReference type="Proteomes" id="UP000325945">
    <property type="component" value="Unassembled WGS sequence"/>
</dbReference>
<protein>
    <recommendedName>
        <fullName evidence="3">GDP-mannose 4,6-dehydratase</fullName>
        <ecNumber evidence="3">4.2.1.47</ecNumber>
    </recommendedName>
</protein>
<gene>
    <name evidence="6" type="ORF">BDV39DRAFT_214559</name>
</gene>
<dbReference type="Gene3D" id="3.90.25.10">
    <property type="entry name" value="UDP-galactose 4-epimerase, domain 1"/>
    <property type="match status" value="1"/>
</dbReference>
<dbReference type="NCBIfam" id="TIGR01472">
    <property type="entry name" value="gmd"/>
    <property type="match status" value="1"/>
</dbReference>